<protein>
    <submittedName>
        <fullName evidence="2">VOC family protein</fullName>
    </submittedName>
</protein>
<dbReference type="RefSeq" id="WP_345364952.1">
    <property type="nucleotide sequence ID" value="NZ_BAABII010000012.1"/>
</dbReference>
<evidence type="ECO:0000259" key="1">
    <source>
        <dbReference type="Pfam" id="PF18029"/>
    </source>
</evidence>
<name>A0ABV4CH14_9PSEU</name>
<dbReference type="SUPFAM" id="SSF54593">
    <property type="entry name" value="Glyoxalase/Bleomycin resistance protein/Dihydroxybiphenyl dioxygenase"/>
    <property type="match status" value="1"/>
</dbReference>
<dbReference type="InterPro" id="IPR041581">
    <property type="entry name" value="Glyoxalase_6"/>
</dbReference>
<dbReference type="Pfam" id="PF18029">
    <property type="entry name" value="Glyoxalase_6"/>
    <property type="match status" value="1"/>
</dbReference>
<dbReference type="InterPro" id="IPR029068">
    <property type="entry name" value="Glyas_Bleomycin-R_OHBP_Dase"/>
</dbReference>
<dbReference type="Gene3D" id="3.10.180.10">
    <property type="entry name" value="2,3-Dihydroxybiphenyl 1,2-Dioxygenase, domain 1"/>
    <property type="match status" value="1"/>
</dbReference>
<dbReference type="EMBL" id="JBGEHV010000014">
    <property type="protein sequence ID" value="MEY8039773.1"/>
    <property type="molecule type" value="Genomic_DNA"/>
</dbReference>
<comment type="caution">
    <text evidence="2">The sequence shown here is derived from an EMBL/GenBank/DDBJ whole genome shotgun (WGS) entry which is preliminary data.</text>
</comment>
<accession>A0ABV4CH14</accession>
<dbReference type="PANTHER" id="PTHR35908">
    <property type="entry name" value="HYPOTHETICAL FUSION PROTEIN"/>
    <property type="match status" value="1"/>
</dbReference>
<sequence>MSPIVVEFSARQPDRLARWWADALGWDVHLGHRLDVRAGATGPTLRFTAADRGKDATNGVHLDLRSGTLDEQRLIVGRLIASGARTADVGQSGTAPWVVLADPEDNEFCVLEPRADYNGTGPLAAVVVRSPDPAEAARWWQEETDMVRAEPAPGFASLRPVSGYGTHLEFLRSADGPDGMLRVLPEE</sequence>
<proteinExistence type="predicted"/>
<gene>
    <name evidence="2" type="ORF">AB8O55_10230</name>
</gene>
<keyword evidence="3" id="KW-1185">Reference proteome</keyword>
<organism evidence="2 3">
    <name type="scientific">Saccharopolyspora cebuensis</name>
    <dbReference type="NCBI Taxonomy" id="418759"/>
    <lineage>
        <taxon>Bacteria</taxon>
        <taxon>Bacillati</taxon>
        <taxon>Actinomycetota</taxon>
        <taxon>Actinomycetes</taxon>
        <taxon>Pseudonocardiales</taxon>
        <taxon>Pseudonocardiaceae</taxon>
        <taxon>Saccharopolyspora</taxon>
    </lineage>
</organism>
<feature type="domain" description="Glyoxalase-like" evidence="1">
    <location>
        <begin position="7"/>
        <end position="111"/>
    </location>
</feature>
<dbReference type="Proteomes" id="UP001564626">
    <property type="component" value="Unassembled WGS sequence"/>
</dbReference>
<evidence type="ECO:0000313" key="3">
    <source>
        <dbReference type="Proteomes" id="UP001564626"/>
    </source>
</evidence>
<dbReference type="PANTHER" id="PTHR35908:SF1">
    <property type="entry name" value="CONSERVED PROTEIN"/>
    <property type="match status" value="1"/>
</dbReference>
<evidence type="ECO:0000313" key="2">
    <source>
        <dbReference type="EMBL" id="MEY8039773.1"/>
    </source>
</evidence>
<reference evidence="2 3" key="1">
    <citation type="submission" date="2024-08" db="EMBL/GenBank/DDBJ databases">
        <title>Genome mining of Saccharopolyspora cebuensis PGLac3 from Nigerian medicinal plant.</title>
        <authorList>
            <person name="Ezeobiora C.E."/>
            <person name="Igbokwe N.H."/>
            <person name="Amin D.H."/>
            <person name="Mendie U.E."/>
        </authorList>
    </citation>
    <scope>NUCLEOTIDE SEQUENCE [LARGE SCALE GENOMIC DNA]</scope>
    <source>
        <strain evidence="2 3">PGLac3</strain>
    </source>
</reference>